<accession>A0A6A3HI18</accession>
<keyword evidence="1" id="KW-0732">Signal</keyword>
<dbReference type="EMBL" id="QXGF01003717">
    <property type="protein sequence ID" value="KAE8920988.1"/>
    <property type="molecule type" value="Genomic_DNA"/>
</dbReference>
<dbReference type="Proteomes" id="UP000433483">
    <property type="component" value="Unassembled WGS sequence"/>
</dbReference>
<proteinExistence type="predicted"/>
<evidence type="ECO:0000313" key="4">
    <source>
        <dbReference type="EMBL" id="KAE9067245.1"/>
    </source>
</evidence>
<comment type="caution">
    <text evidence="3">The sequence shown here is derived from an EMBL/GenBank/DDBJ whole genome shotgun (WGS) entry which is preliminary data.</text>
</comment>
<evidence type="ECO:0000313" key="16">
    <source>
        <dbReference type="Proteomes" id="UP000440732"/>
    </source>
</evidence>
<dbReference type="EMBL" id="QXFX01002855">
    <property type="protein sequence ID" value="KAE9073112.1"/>
    <property type="molecule type" value="Genomic_DNA"/>
</dbReference>
<evidence type="ECO:0000313" key="21">
    <source>
        <dbReference type="Proteomes" id="UP000488956"/>
    </source>
</evidence>
<evidence type="ECO:0000313" key="11">
    <source>
        <dbReference type="EMBL" id="KAE9282091.1"/>
    </source>
</evidence>
<protein>
    <recommendedName>
        <fullName evidence="22">Secreted protein</fullName>
    </recommendedName>
</protein>
<reference evidence="18 19" key="1">
    <citation type="submission" date="2018-09" db="EMBL/GenBank/DDBJ databases">
        <title>Genomic investigation of the strawberry pathogen Phytophthora fragariae indicates pathogenicity is determined by transcriptional variation in three key races.</title>
        <authorList>
            <person name="Adams T.M."/>
            <person name="Armitage A.D."/>
            <person name="Sobczyk M.K."/>
            <person name="Bates H.J."/>
            <person name="Dunwell J.M."/>
            <person name="Nellist C.F."/>
            <person name="Harrison R.J."/>
        </authorList>
    </citation>
    <scope>NUCLEOTIDE SEQUENCE [LARGE SCALE GENOMIC DNA]</scope>
    <source>
        <strain evidence="10 14">A4</strain>
        <strain evidence="9 15">BC-1</strain>
        <strain evidence="8 19">BC-23</strain>
        <strain evidence="7 13">NOV-27</strain>
        <strain evidence="6 16">NOV-5</strain>
        <strain evidence="4 17">NOV-71</strain>
        <strain evidence="11 20">NOV-77</strain>
        <strain evidence="2 12">NOV-9</strain>
        <strain evidence="5 21">ONT-3</strain>
        <strain evidence="3 18">SCRP245</strain>
    </source>
</reference>
<dbReference type="Proteomes" id="UP000440367">
    <property type="component" value="Unassembled WGS sequence"/>
</dbReference>
<evidence type="ECO:0000313" key="14">
    <source>
        <dbReference type="Proteomes" id="UP000437068"/>
    </source>
</evidence>
<dbReference type="EMBL" id="QXGC01003870">
    <property type="protein sequence ID" value="KAE9172597.1"/>
    <property type="molecule type" value="Genomic_DNA"/>
</dbReference>
<dbReference type="AlphaFoldDB" id="A0A6A3HI18"/>
<dbReference type="EMBL" id="QXGD01003659">
    <property type="protein sequence ID" value="KAE9175467.1"/>
    <property type="molecule type" value="Genomic_DNA"/>
</dbReference>
<dbReference type="EMBL" id="QXFY01003789">
    <property type="protein sequence ID" value="KAE9282091.1"/>
    <property type="molecule type" value="Genomic_DNA"/>
</dbReference>
<dbReference type="Proteomes" id="UP000441208">
    <property type="component" value="Unassembled WGS sequence"/>
</dbReference>
<evidence type="ECO:0000313" key="20">
    <source>
        <dbReference type="Proteomes" id="UP000486351"/>
    </source>
</evidence>
<sequence length="61" mass="6422">MCSFICCCTRLAALTRCARASPTRGVKPSSYCGTFSSGLAHLSVSIGVPSPRCNTRLQLPS</sequence>
<evidence type="ECO:0000313" key="9">
    <source>
        <dbReference type="EMBL" id="KAE9175467.1"/>
    </source>
</evidence>
<dbReference type="EMBL" id="QXGB01003802">
    <property type="protein sequence ID" value="KAE9168902.1"/>
    <property type="molecule type" value="Genomic_DNA"/>
</dbReference>
<keyword evidence="13" id="KW-1185">Reference proteome</keyword>
<evidence type="ECO:0000313" key="19">
    <source>
        <dbReference type="Proteomes" id="UP000476176"/>
    </source>
</evidence>
<evidence type="ECO:0000313" key="7">
    <source>
        <dbReference type="EMBL" id="KAE9168902.1"/>
    </source>
</evidence>
<dbReference type="EMBL" id="QXFW01003856">
    <property type="protein sequence ID" value="KAE8968425.1"/>
    <property type="molecule type" value="Genomic_DNA"/>
</dbReference>
<dbReference type="Proteomes" id="UP000476176">
    <property type="component" value="Unassembled WGS sequence"/>
</dbReference>
<evidence type="ECO:0000313" key="12">
    <source>
        <dbReference type="Proteomes" id="UP000429523"/>
    </source>
</evidence>
<dbReference type="Proteomes" id="UP000440732">
    <property type="component" value="Unassembled WGS sequence"/>
</dbReference>
<name>A0A6A3HI18_9STRA</name>
<dbReference type="Proteomes" id="UP000488956">
    <property type="component" value="Unassembled WGS sequence"/>
</dbReference>
<evidence type="ECO:0000313" key="8">
    <source>
        <dbReference type="EMBL" id="KAE9172597.1"/>
    </source>
</evidence>
<evidence type="ECO:0000313" key="13">
    <source>
        <dbReference type="Proteomes" id="UP000433483"/>
    </source>
</evidence>
<dbReference type="EMBL" id="QXGA01003903">
    <property type="protein sequence ID" value="KAE9078135.1"/>
    <property type="molecule type" value="Genomic_DNA"/>
</dbReference>
<feature type="chain" id="PRO_5036164135" description="Secreted protein" evidence="1">
    <location>
        <begin position="21"/>
        <end position="61"/>
    </location>
</feature>
<evidence type="ECO:0000313" key="18">
    <source>
        <dbReference type="Proteomes" id="UP000460718"/>
    </source>
</evidence>
<evidence type="ECO:0000313" key="2">
    <source>
        <dbReference type="EMBL" id="KAE8920988.1"/>
    </source>
</evidence>
<evidence type="ECO:0000313" key="3">
    <source>
        <dbReference type="EMBL" id="KAE8968425.1"/>
    </source>
</evidence>
<evidence type="ECO:0000313" key="10">
    <source>
        <dbReference type="EMBL" id="KAE9272813.1"/>
    </source>
</evidence>
<evidence type="ECO:0000313" key="15">
    <source>
        <dbReference type="Proteomes" id="UP000440367"/>
    </source>
</evidence>
<feature type="signal peptide" evidence="1">
    <location>
        <begin position="1"/>
        <end position="20"/>
    </location>
</feature>
<dbReference type="Proteomes" id="UP000460718">
    <property type="component" value="Unassembled WGS sequence"/>
</dbReference>
<evidence type="ECO:0000313" key="6">
    <source>
        <dbReference type="EMBL" id="KAE9078135.1"/>
    </source>
</evidence>
<evidence type="ECO:0000256" key="1">
    <source>
        <dbReference type="SAM" id="SignalP"/>
    </source>
</evidence>
<organism evidence="3 18">
    <name type="scientific">Phytophthora fragariae</name>
    <dbReference type="NCBI Taxonomy" id="53985"/>
    <lineage>
        <taxon>Eukaryota</taxon>
        <taxon>Sar</taxon>
        <taxon>Stramenopiles</taxon>
        <taxon>Oomycota</taxon>
        <taxon>Peronosporomycetes</taxon>
        <taxon>Peronosporales</taxon>
        <taxon>Peronosporaceae</taxon>
        <taxon>Phytophthora</taxon>
    </lineage>
</organism>
<dbReference type="EMBL" id="QXFZ01003755">
    <property type="protein sequence ID" value="KAE9067245.1"/>
    <property type="molecule type" value="Genomic_DNA"/>
</dbReference>
<dbReference type="EMBL" id="QXGE01003899">
    <property type="protein sequence ID" value="KAE9272813.1"/>
    <property type="molecule type" value="Genomic_DNA"/>
</dbReference>
<evidence type="ECO:0000313" key="17">
    <source>
        <dbReference type="Proteomes" id="UP000441208"/>
    </source>
</evidence>
<dbReference type="Proteomes" id="UP000429523">
    <property type="component" value="Unassembled WGS sequence"/>
</dbReference>
<dbReference type="Proteomes" id="UP000486351">
    <property type="component" value="Unassembled WGS sequence"/>
</dbReference>
<gene>
    <name evidence="10" type="ORF">PF001_g27774</name>
    <name evidence="9" type="ORF">PF002_g28784</name>
    <name evidence="8" type="ORF">PF004_g27220</name>
    <name evidence="7" type="ORF">PF005_g28186</name>
    <name evidence="6" type="ORF">PF006_g27776</name>
    <name evidence="4" type="ORF">PF007_g28147</name>
    <name evidence="11" type="ORF">PF008_g27722</name>
    <name evidence="2" type="ORF">PF009_g28725</name>
    <name evidence="5" type="ORF">PF010_g25212</name>
    <name evidence="3" type="ORF">PF011_g27187</name>
</gene>
<evidence type="ECO:0008006" key="22">
    <source>
        <dbReference type="Google" id="ProtNLM"/>
    </source>
</evidence>
<evidence type="ECO:0000313" key="5">
    <source>
        <dbReference type="EMBL" id="KAE9073112.1"/>
    </source>
</evidence>
<dbReference type="Proteomes" id="UP000437068">
    <property type="component" value="Unassembled WGS sequence"/>
</dbReference>